<dbReference type="Gene3D" id="1.10.10.10">
    <property type="entry name" value="Winged helix-like DNA-binding domain superfamily/Winged helix DNA-binding domain"/>
    <property type="match status" value="1"/>
</dbReference>
<dbReference type="SUPFAM" id="SSF46785">
    <property type="entry name" value="Winged helix' DNA-binding domain"/>
    <property type="match status" value="1"/>
</dbReference>
<dbReference type="InterPro" id="IPR036390">
    <property type="entry name" value="WH_DNA-bd_sf"/>
</dbReference>
<proteinExistence type="predicted"/>
<evidence type="ECO:0000313" key="2">
    <source>
        <dbReference type="Proteomes" id="UP000094094"/>
    </source>
</evidence>
<dbReference type="EMBL" id="CP017157">
    <property type="protein sequence ID" value="AOP51399.1"/>
    <property type="molecule type" value="Genomic_DNA"/>
</dbReference>
<keyword evidence="2" id="KW-1185">Reference proteome</keyword>
<sequence length="152" mass="16925">MPYSHRDAELIQQPIGYWSWAAYKAVVTRTRAALDAIGTTQPQWWVLAQVARAGTAKTRDEVSGILRGYLDTGPEAMDSEIDETVAQGWITEDAEGRLALTAEGRAFHDRAAALQGELWAERHAGISDEEYLTTIKVLQQFIHNTGGHAWHH</sequence>
<dbReference type="KEGG" id="slc:SL103_21710"/>
<reference evidence="1 2" key="1">
    <citation type="submission" date="2016-09" db="EMBL/GenBank/DDBJ databases">
        <title>Complete genome sequencing of Streptomyces lydicus 103 and metabolic pathways analysis of antibiotic biosynthesis.</title>
        <authorList>
            <person name="Jia N."/>
            <person name="Ding M.-Z."/>
            <person name="Gao F."/>
            <person name="Yuan Y.-J."/>
        </authorList>
    </citation>
    <scope>NUCLEOTIDE SEQUENCE [LARGE SCALE GENOMIC DNA]</scope>
    <source>
        <strain evidence="1 2">103</strain>
    </source>
</reference>
<evidence type="ECO:0000313" key="1">
    <source>
        <dbReference type="EMBL" id="AOP51399.1"/>
    </source>
</evidence>
<dbReference type="OrthoDB" id="4550567at2"/>
<gene>
    <name evidence="1" type="ORF">SL103_21710</name>
</gene>
<dbReference type="RefSeq" id="WP_069573994.1">
    <property type="nucleotide sequence ID" value="NZ_CP017157.1"/>
</dbReference>
<accession>A0A1D7VX47</accession>
<name>A0A1D7VX47_9ACTN</name>
<organism evidence="1 2">
    <name type="scientific">Streptomyces lydicus</name>
    <dbReference type="NCBI Taxonomy" id="47763"/>
    <lineage>
        <taxon>Bacteria</taxon>
        <taxon>Bacillati</taxon>
        <taxon>Actinomycetota</taxon>
        <taxon>Actinomycetes</taxon>
        <taxon>Kitasatosporales</taxon>
        <taxon>Streptomycetaceae</taxon>
        <taxon>Streptomyces</taxon>
    </lineage>
</organism>
<protein>
    <submittedName>
        <fullName evidence="1">Transcriptional regulator</fullName>
    </submittedName>
</protein>
<dbReference type="InterPro" id="IPR036388">
    <property type="entry name" value="WH-like_DNA-bd_sf"/>
</dbReference>
<dbReference type="AlphaFoldDB" id="A0A1D7VX47"/>
<dbReference type="Proteomes" id="UP000094094">
    <property type="component" value="Chromosome"/>
</dbReference>